<sequence>KFKGLVRRSYLEPTITALYQIALGDSNVGFTPSTWFPYSGARCSGNAP</sequence>
<organism evidence="1 2">
    <name type="scientific">Granulicella aggregans</name>
    <dbReference type="NCBI Taxonomy" id="474949"/>
    <lineage>
        <taxon>Bacteria</taxon>
        <taxon>Pseudomonadati</taxon>
        <taxon>Acidobacteriota</taxon>
        <taxon>Terriglobia</taxon>
        <taxon>Terriglobales</taxon>
        <taxon>Acidobacteriaceae</taxon>
        <taxon>Granulicella</taxon>
    </lineage>
</organism>
<protein>
    <submittedName>
        <fullName evidence="1">Uncharacterized protein</fullName>
    </submittedName>
</protein>
<evidence type="ECO:0000313" key="1">
    <source>
        <dbReference type="EMBL" id="MBB5060811.1"/>
    </source>
</evidence>
<name>A0A7W8E6L7_9BACT</name>
<dbReference type="EMBL" id="JACHIP010000019">
    <property type="protein sequence ID" value="MBB5060811.1"/>
    <property type="molecule type" value="Genomic_DNA"/>
</dbReference>
<dbReference type="AlphaFoldDB" id="A0A7W8E6L7"/>
<feature type="non-terminal residue" evidence="1">
    <location>
        <position position="1"/>
    </location>
</feature>
<accession>A0A7W8E6L7</accession>
<keyword evidence="2" id="KW-1185">Reference proteome</keyword>
<gene>
    <name evidence="1" type="ORF">HDF16_005547</name>
</gene>
<proteinExistence type="predicted"/>
<evidence type="ECO:0000313" key="2">
    <source>
        <dbReference type="Proteomes" id="UP000540989"/>
    </source>
</evidence>
<dbReference type="Proteomes" id="UP000540989">
    <property type="component" value="Unassembled WGS sequence"/>
</dbReference>
<reference evidence="1 2" key="1">
    <citation type="submission" date="2020-08" db="EMBL/GenBank/DDBJ databases">
        <title>Genomic Encyclopedia of Type Strains, Phase IV (KMG-V): Genome sequencing to study the core and pangenomes of soil and plant-associated prokaryotes.</title>
        <authorList>
            <person name="Whitman W."/>
        </authorList>
    </citation>
    <scope>NUCLEOTIDE SEQUENCE [LARGE SCALE GENOMIC DNA]</scope>
    <source>
        <strain evidence="1 2">M8UP14</strain>
    </source>
</reference>
<comment type="caution">
    <text evidence="1">The sequence shown here is derived from an EMBL/GenBank/DDBJ whole genome shotgun (WGS) entry which is preliminary data.</text>
</comment>